<protein>
    <submittedName>
        <fullName evidence="2">Uncharacterized protein</fullName>
    </submittedName>
</protein>
<keyword evidence="3" id="KW-1185">Reference proteome</keyword>
<dbReference type="EMBL" id="LFZN01000104">
    <property type="protein sequence ID" value="KXS98872.1"/>
    <property type="molecule type" value="Genomic_DNA"/>
</dbReference>
<evidence type="ECO:0000313" key="3">
    <source>
        <dbReference type="Proteomes" id="UP000070133"/>
    </source>
</evidence>
<name>A0A139H8U9_9PEZI</name>
<evidence type="ECO:0000256" key="1">
    <source>
        <dbReference type="SAM" id="MobiDB-lite"/>
    </source>
</evidence>
<dbReference type="Proteomes" id="UP000070133">
    <property type="component" value="Unassembled WGS sequence"/>
</dbReference>
<evidence type="ECO:0000313" key="2">
    <source>
        <dbReference type="EMBL" id="KXS98872.1"/>
    </source>
</evidence>
<accession>A0A139H8U9</accession>
<sequence>MSQHKPLDTILGLANGNCMANPSRSPPSEPSTENSAELASPPPYAIPICIAPTQKQLRMGENNSRHFMRAFEDVLPSNKIFGGQRNIAVGAAQDQNLCRNQETYGLGRTRLRTAIT</sequence>
<dbReference type="AlphaFoldDB" id="A0A139H8U9"/>
<organism evidence="2 3">
    <name type="scientific">Pseudocercospora eumusae</name>
    <dbReference type="NCBI Taxonomy" id="321146"/>
    <lineage>
        <taxon>Eukaryota</taxon>
        <taxon>Fungi</taxon>
        <taxon>Dikarya</taxon>
        <taxon>Ascomycota</taxon>
        <taxon>Pezizomycotina</taxon>
        <taxon>Dothideomycetes</taxon>
        <taxon>Dothideomycetidae</taxon>
        <taxon>Mycosphaerellales</taxon>
        <taxon>Mycosphaerellaceae</taxon>
        <taxon>Pseudocercospora</taxon>
    </lineage>
</organism>
<reference evidence="2 3" key="1">
    <citation type="submission" date="2015-07" db="EMBL/GenBank/DDBJ databases">
        <title>Comparative genomics of the Sigatoka disease complex on banana suggests a link between parallel evolutionary changes in Pseudocercospora fijiensis and Pseudocercospora eumusae and increased virulence on the banana host.</title>
        <authorList>
            <person name="Chang T.-C."/>
            <person name="Salvucci A."/>
            <person name="Crous P.W."/>
            <person name="Stergiopoulos I."/>
        </authorList>
    </citation>
    <scope>NUCLEOTIDE SEQUENCE [LARGE SCALE GENOMIC DNA]</scope>
    <source>
        <strain evidence="2 3">CBS 114824</strain>
    </source>
</reference>
<feature type="region of interest" description="Disordered" evidence="1">
    <location>
        <begin position="1"/>
        <end position="41"/>
    </location>
</feature>
<gene>
    <name evidence="2" type="ORF">AC578_10876</name>
</gene>
<comment type="caution">
    <text evidence="2">The sequence shown here is derived from an EMBL/GenBank/DDBJ whole genome shotgun (WGS) entry which is preliminary data.</text>
</comment>
<proteinExistence type="predicted"/>